<dbReference type="InterPro" id="IPR045351">
    <property type="entry name" value="DUF6531"/>
</dbReference>
<dbReference type="Pfam" id="PF25023">
    <property type="entry name" value="TEN_YD-shell"/>
    <property type="match status" value="2"/>
</dbReference>
<evidence type="ECO:0000313" key="5">
    <source>
        <dbReference type="Proteomes" id="UP000235116"/>
    </source>
</evidence>
<protein>
    <recommendedName>
        <fullName evidence="3">RES domain-containing protein</fullName>
    </recommendedName>
</protein>
<dbReference type="PANTHER" id="PTHR32305:SF15">
    <property type="entry name" value="PROTEIN RHSA-RELATED"/>
    <property type="match status" value="1"/>
</dbReference>
<evidence type="ECO:0000259" key="3">
    <source>
        <dbReference type="SMART" id="SM00953"/>
    </source>
</evidence>
<dbReference type="NCBIfam" id="TIGR01643">
    <property type="entry name" value="YD_repeat_2x"/>
    <property type="match status" value="8"/>
</dbReference>
<keyword evidence="5" id="KW-1185">Reference proteome</keyword>
<evidence type="ECO:0000313" key="4">
    <source>
        <dbReference type="EMBL" id="AUM12934.1"/>
    </source>
</evidence>
<dbReference type="InterPro" id="IPR050708">
    <property type="entry name" value="T6SS_VgrG/RHS"/>
</dbReference>
<feature type="region of interest" description="Disordered" evidence="2">
    <location>
        <begin position="1"/>
        <end position="22"/>
    </location>
</feature>
<proteinExistence type="predicted"/>
<dbReference type="KEGG" id="kak:Kalk_11090"/>
<dbReference type="PANTHER" id="PTHR32305">
    <property type="match status" value="1"/>
</dbReference>
<dbReference type="InterPro" id="IPR022385">
    <property type="entry name" value="Rhs_assc_core"/>
</dbReference>
<evidence type="ECO:0000256" key="1">
    <source>
        <dbReference type="ARBA" id="ARBA00022737"/>
    </source>
</evidence>
<accession>A0A2K9LQ22</accession>
<dbReference type="Gene3D" id="2.180.10.10">
    <property type="entry name" value="RHS repeat-associated core"/>
    <property type="match status" value="4"/>
</dbReference>
<dbReference type="PRINTS" id="PR00394">
    <property type="entry name" value="RHSPROTEIN"/>
</dbReference>
<dbReference type="Pfam" id="PF08808">
    <property type="entry name" value="RES"/>
    <property type="match status" value="1"/>
</dbReference>
<dbReference type="InterPro" id="IPR056823">
    <property type="entry name" value="TEN-like_YD-shell"/>
</dbReference>
<dbReference type="EMBL" id="CP022684">
    <property type="protein sequence ID" value="AUM12934.1"/>
    <property type="molecule type" value="Genomic_DNA"/>
</dbReference>
<gene>
    <name evidence="4" type="ORF">Kalk_11090</name>
</gene>
<dbReference type="InterPro" id="IPR006530">
    <property type="entry name" value="YD"/>
</dbReference>
<dbReference type="SMART" id="SM00953">
    <property type="entry name" value="RES"/>
    <property type="match status" value="1"/>
</dbReference>
<feature type="compositionally biased region" description="Polar residues" evidence="2">
    <location>
        <begin position="1"/>
        <end position="18"/>
    </location>
</feature>
<name>A0A2K9LQ22_9GAMM</name>
<dbReference type="RefSeq" id="WP_101894314.1">
    <property type="nucleotide sequence ID" value="NZ_CP022684.1"/>
</dbReference>
<dbReference type="NCBIfam" id="TIGR03696">
    <property type="entry name" value="Rhs_assc_core"/>
    <property type="match status" value="1"/>
</dbReference>
<dbReference type="InterPro" id="IPR014914">
    <property type="entry name" value="RES_dom"/>
</dbReference>
<sequence length="1512" mass="169625">MGDDSQSSNASPTNTQVRTPKCRTPDQWFDLEYTYDDLYSTPIANMPFEVTCKRDPGIKVRGTTDAEGKAHVEGLIPGPLSVEFNPDSDATERQEAAQLRKEMKQTLDSIIASIQQDAVYKEQAWDDTSDIMKGVIYAGAAAKGVWDGATEFVEFIAQAGAFLAKAGMAYADVWGCIVTGDIKTLERKLEQGRAKGEELADDAIETFENLFLLLSDEEVRDMLYDFPERYWDAHHSVDQVYMAGSAGSDLVVGVVLGALTGGAGAAAMAGKAVAKGGQAVTKVMELIAKLVPKLKKIKAKMSFNGTTKAKRQYKVRPDRPNQPHSSKHAADSNASGTNPNGDACPAVGKTCVDGEPISLITGEELLEQEDFTLPGLIPLSWKRLYRTSNPRNRGLGHGWTFPTCETLQIGNDAILYNDAEGRQIELPVPEIGQFTTNSAEGLFLHRDWHTVFYLKQPGQPDKLFIGKDTLKLAALIDTVGNRWDCFYNEQNQQIERLEASWGAVLEFQNSDKGLIQSIRERTGEGHKTLARYHYSPEQDLIAIEDAGGDAERFAYQNHIISQRTLRTGFNFYFQWDQLTPQARCLRQWGDATQPGAAPTYDYRFEWDTQARLTRSTDSNGGVREVHYDKRGQVIRETDPLGHTTHFEYDRHGRKIKTIDALGFEHNFYYDEVGNPTGQTDSAGGGFTLLYDEQHRPTCFTDAEGNSWAREYNDDGLISKTIDADGNETQYFYNALGLPELILDPAGQKQILAWSPTGQLLTRALEGPAGATEPTHYQYDAHGHVAQVQQGSHTTGYQHNAKGDVIAIHYPDGSRAGLAYNANRQLTAYTDPLGRTTRFEYDGLAQITRRIDPAGNSLHYHYDRERNLVGLTNENGERYQLQYDACERLIEEIGFDGRVQQYEYNPLGQLTAHIEGELTTRFERDPMGRLLHKHTPDGSDTTFGYDNNGRLASASNAQRTLTFAYTPNGQLQQETQDQHTLQHRYDPLGNRIATELPNGNALSYQYDPFGQFTALDYNGNRLTQLQRNQHGQEIARTQGNLQAGYDYDPAGRLTRHWVQNHSAQSREAIIDRQYHYDSAGRLGLIDDLRKGRTQYHYDALDRLKAVEGYSQEQFEFDPAGNILSPQNSAQTGQPAKTPGNRLAFHGDRHFTYDDRGNLIEERRGTGGTLRTRYHYNSQNQLIKVEKTSAGGVTQTTAYAYDPLGRRIHKQDEFGTTEFLWNGDVLLSEKRNHIDKLYLYEPNSFKPLAFIENNQCYFYHLDHLGTPQELTNWEGQIVWSARYRVYGNVLKQDVAAVENNLRFQGQYWDEETGLHYNRFRYYDPGTGQFTQQDPIGLDGGTNNYKYAANPVGWIDPMGLLCKNIFKKLPRTTYKGRIHRMEKPGQTATTWEAGSWNVNASHRYSEPGLGAVYGGTTKKTAVAEVKHYDDKFGYDTADRKYKYKDVELDDVLDLTDPKVRDAMGVSLDDLTATGPGQYNVTHEIGRLAEQSGFKAIIAPSARDASGANVIVFGGF</sequence>
<dbReference type="Pfam" id="PF20148">
    <property type="entry name" value="DUF6531"/>
    <property type="match status" value="1"/>
</dbReference>
<dbReference type="Proteomes" id="UP000235116">
    <property type="component" value="Chromosome"/>
</dbReference>
<feature type="domain" description="RES" evidence="3">
    <location>
        <begin position="1389"/>
        <end position="1511"/>
    </location>
</feature>
<reference evidence="5" key="1">
    <citation type="submission" date="2017-08" db="EMBL/GenBank/DDBJ databases">
        <title>Direct submision.</title>
        <authorList>
            <person name="Kim S.-J."/>
            <person name="Rhee S.-K."/>
        </authorList>
    </citation>
    <scope>NUCLEOTIDE SEQUENCE [LARGE SCALE GENOMIC DNA]</scope>
    <source>
        <strain evidence="5">GI5</strain>
    </source>
</reference>
<dbReference type="Pfam" id="PF05593">
    <property type="entry name" value="RHS_repeat"/>
    <property type="match status" value="2"/>
</dbReference>
<dbReference type="InterPro" id="IPR031325">
    <property type="entry name" value="RHS_repeat"/>
</dbReference>
<organism evidence="4 5">
    <name type="scientific">Ketobacter alkanivorans</name>
    <dbReference type="NCBI Taxonomy" id="1917421"/>
    <lineage>
        <taxon>Bacteria</taxon>
        <taxon>Pseudomonadati</taxon>
        <taxon>Pseudomonadota</taxon>
        <taxon>Gammaproteobacteria</taxon>
        <taxon>Pseudomonadales</taxon>
        <taxon>Ketobacteraceae</taxon>
        <taxon>Ketobacter</taxon>
    </lineage>
</organism>
<feature type="region of interest" description="Disordered" evidence="2">
    <location>
        <begin position="306"/>
        <end position="341"/>
    </location>
</feature>
<dbReference type="OrthoDB" id="9815414at2"/>
<evidence type="ECO:0000256" key="2">
    <source>
        <dbReference type="SAM" id="MobiDB-lite"/>
    </source>
</evidence>
<keyword evidence="1" id="KW-0677">Repeat</keyword>